<dbReference type="PANTHER" id="PTHR43591">
    <property type="entry name" value="METHYLTRANSFERASE"/>
    <property type="match status" value="1"/>
</dbReference>
<dbReference type="EMBL" id="JARKIK010000049">
    <property type="protein sequence ID" value="KAK8735051.1"/>
    <property type="molecule type" value="Genomic_DNA"/>
</dbReference>
<sequence>MNTRSNKEELGRNWLKEVIKPGLQASQVIGIYNDASKIYDQYTVDCKYQGPTIMAEEVARLVAEELRHEVRVLDVGAGTGLLGRELHKLGFSNIDALEPSEGMMNILKNTGHYRVKYQELMVVGQHTVPQDTYDLLVMCGSMAPGHIPAECVEDFIRVTKPGGWVVLLIRLEYLLTAEDYKDKLEAHMNRLQKENMWCKEVRKVVPNYCTDHEGVLFIYRVL</sequence>
<dbReference type="CDD" id="cd02440">
    <property type="entry name" value="AdoMet_MTases"/>
    <property type="match status" value="1"/>
</dbReference>
<proteinExistence type="predicted"/>
<name>A0AAW0X792_CHEQU</name>
<accession>A0AAW0X792</accession>
<evidence type="ECO:0000313" key="1">
    <source>
        <dbReference type="EMBL" id="KAK8735051.1"/>
    </source>
</evidence>
<comment type="caution">
    <text evidence="1">The sequence shown here is derived from an EMBL/GenBank/DDBJ whole genome shotgun (WGS) entry which is preliminary data.</text>
</comment>
<dbReference type="InterPro" id="IPR029063">
    <property type="entry name" value="SAM-dependent_MTases_sf"/>
</dbReference>
<evidence type="ECO:0000313" key="2">
    <source>
        <dbReference type="Proteomes" id="UP001445076"/>
    </source>
</evidence>
<dbReference type="Pfam" id="PF13489">
    <property type="entry name" value="Methyltransf_23"/>
    <property type="match status" value="1"/>
</dbReference>
<dbReference type="PANTHER" id="PTHR43591:SF101">
    <property type="entry name" value="METHYLTRANSFERASE-LIKE PROTEIN 27"/>
    <property type="match status" value="1"/>
</dbReference>
<reference evidence="1 2" key="1">
    <citation type="journal article" date="2024" name="BMC Genomics">
        <title>Genome assembly of redclaw crayfish (Cherax quadricarinatus) provides insights into its immune adaptation and hypoxia tolerance.</title>
        <authorList>
            <person name="Liu Z."/>
            <person name="Zheng J."/>
            <person name="Li H."/>
            <person name="Fang K."/>
            <person name="Wang S."/>
            <person name="He J."/>
            <person name="Zhou D."/>
            <person name="Weng S."/>
            <person name="Chi M."/>
            <person name="Gu Z."/>
            <person name="He J."/>
            <person name="Li F."/>
            <person name="Wang M."/>
        </authorList>
    </citation>
    <scope>NUCLEOTIDE SEQUENCE [LARGE SCALE GENOMIC DNA]</scope>
    <source>
        <strain evidence="1">ZL_2023a</strain>
    </source>
</reference>
<gene>
    <name evidence="1" type="ORF">OTU49_005802</name>
</gene>
<dbReference type="SUPFAM" id="SSF53335">
    <property type="entry name" value="S-adenosyl-L-methionine-dependent methyltransferases"/>
    <property type="match status" value="1"/>
</dbReference>
<dbReference type="Gene3D" id="3.40.50.150">
    <property type="entry name" value="Vaccinia Virus protein VP39"/>
    <property type="match status" value="1"/>
</dbReference>
<keyword evidence="2" id="KW-1185">Reference proteome</keyword>
<organism evidence="1 2">
    <name type="scientific">Cherax quadricarinatus</name>
    <name type="common">Australian red claw crayfish</name>
    <dbReference type="NCBI Taxonomy" id="27406"/>
    <lineage>
        <taxon>Eukaryota</taxon>
        <taxon>Metazoa</taxon>
        <taxon>Ecdysozoa</taxon>
        <taxon>Arthropoda</taxon>
        <taxon>Crustacea</taxon>
        <taxon>Multicrustacea</taxon>
        <taxon>Malacostraca</taxon>
        <taxon>Eumalacostraca</taxon>
        <taxon>Eucarida</taxon>
        <taxon>Decapoda</taxon>
        <taxon>Pleocyemata</taxon>
        <taxon>Astacidea</taxon>
        <taxon>Parastacoidea</taxon>
        <taxon>Parastacidae</taxon>
        <taxon>Cherax</taxon>
    </lineage>
</organism>
<protein>
    <submittedName>
        <fullName evidence="1">Uncharacterized protein</fullName>
    </submittedName>
</protein>
<dbReference type="AlphaFoldDB" id="A0AAW0X792"/>
<dbReference type="Proteomes" id="UP001445076">
    <property type="component" value="Unassembled WGS sequence"/>
</dbReference>